<feature type="domain" description="ABC3 transporter permease C-terminal" evidence="8">
    <location>
        <begin position="392"/>
        <end position="508"/>
    </location>
</feature>
<accession>A0A4R8DRM4</accession>
<evidence type="ECO:0000259" key="9">
    <source>
        <dbReference type="Pfam" id="PF12704"/>
    </source>
</evidence>
<dbReference type="Proteomes" id="UP000294498">
    <property type="component" value="Unassembled WGS sequence"/>
</dbReference>
<dbReference type="GO" id="GO:0005886">
    <property type="term" value="C:plasma membrane"/>
    <property type="evidence" value="ECO:0007669"/>
    <property type="project" value="UniProtKB-SubCell"/>
</dbReference>
<evidence type="ECO:0000256" key="5">
    <source>
        <dbReference type="ARBA" id="ARBA00023136"/>
    </source>
</evidence>
<reference evidence="10 11" key="1">
    <citation type="submission" date="2019-03" db="EMBL/GenBank/DDBJ databases">
        <title>Genomic Encyclopedia of Type Strains, Phase IV (KMG-IV): sequencing the most valuable type-strain genomes for metagenomic binning, comparative biology and taxonomic classification.</title>
        <authorList>
            <person name="Goeker M."/>
        </authorList>
    </citation>
    <scope>NUCLEOTIDE SEQUENCE [LARGE SCALE GENOMIC DNA]</scope>
    <source>
        <strain evidence="10 11">DSM 100059</strain>
    </source>
</reference>
<dbReference type="AlphaFoldDB" id="A0A4R8DRM4"/>
<feature type="transmembrane region" description="Helical" evidence="7">
    <location>
        <begin position="772"/>
        <end position="796"/>
    </location>
</feature>
<evidence type="ECO:0000256" key="2">
    <source>
        <dbReference type="ARBA" id="ARBA00022475"/>
    </source>
</evidence>
<gene>
    <name evidence="10" type="ORF">EDB95_1891</name>
</gene>
<keyword evidence="3 7" id="KW-0812">Transmembrane</keyword>
<protein>
    <submittedName>
        <fullName evidence="10">ABC-type antimicrobial peptide transport system permease subunit</fullName>
    </submittedName>
</protein>
<feature type="transmembrane region" description="Helical" evidence="7">
    <location>
        <begin position="390"/>
        <end position="408"/>
    </location>
</feature>
<feature type="transmembrane region" description="Helical" evidence="7">
    <location>
        <begin position="858"/>
        <end position="878"/>
    </location>
</feature>
<sequence>MKDKDYIWRLIARKLSGEATEEELRELSALLEEDGGRQFSLQLLEALWGLDENGEGADEAVDRLQLRLDALDEDPLGAEPATPRGGRPAGAVSAWSAGRRPPARWLPAKSVLRTQFKTTYRNLLRSKVFSLINILGLALGMAAATLLLIVIRNNLTYDRFHKNEDRIYQVMDKAMIDGRLECWGSTPMPLAPVLRSQYPEVERVARTEWVGSFLFNVGDDHLRAWGYLTDNDFLSIFSLPLQEGDPATALARPHSIVLTQALSKKIFGDADPLGKTVSLDSNQLFTVTGLLKPVPANSRFSFSYLVPWSYMKEIGWENHDWINNSVITYVLLKPGVTEQTADRLFSSITAINDPSVANQLFLHPIKKWRLYSNFVDGVATGGMINFVKTLGVLAAFILLIACVNYMNLSTARSMRRAREVGIRKVMGAGKGALVWQFLGESILVAAMGGLIALGVAHLCMDRFDKLIDETFTIPYTDPWFWVFAVGFVLFTGMIAGSYPAFYLSSYQPIQVLKGTFKSAFGLVTPRKVLVVFQFTIAIALVICTIVIYRQVWFARHRDAGYAQENLLFIYINGDIRKNLAAIETGMQTSGAITGFTKTNAPVTDAWNDISDFHWTGQPAGTRQDFTYYLEDRNFASTIGLRVLQGRDIDVLRYPSDTNALVLTEAALHTMGFKKPLGQVVTMGSCRFHVVGVVKDFIHGSPYYPVWPTVIAGTTQFFGALTFRLNPLRNTEENLARIEEVFKKYNPGYPFEYKFVDEEYGHKFREEQHLGTLAAIFSGLAICISFLGLFALAAYMAESRIREIGIRRVLGATIANIATLLSKDFMKLIVIAFVIASPLAWWAMHAWLSEYTYRVSVSWWLFALTGIASFTIALCTVAYQAVRSARVSPAESLKVE</sequence>
<feature type="transmembrane region" description="Helical" evidence="7">
    <location>
        <begin position="528"/>
        <end position="548"/>
    </location>
</feature>
<comment type="subcellular location">
    <subcellularLocation>
        <location evidence="1">Cell membrane</location>
        <topology evidence="1">Multi-pass membrane protein</topology>
    </subcellularLocation>
</comment>
<feature type="transmembrane region" description="Helical" evidence="7">
    <location>
        <begin position="128"/>
        <end position="151"/>
    </location>
</feature>
<evidence type="ECO:0000259" key="8">
    <source>
        <dbReference type="Pfam" id="PF02687"/>
    </source>
</evidence>
<name>A0A4R8DRM4_9BACT</name>
<feature type="transmembrane region" description="Helical" evidence="7">
    <location>
        <begin position="433"/>
        <end position="458"/>
    </location>
</feature>
<organism evidence="10 11">
    <name type="scientific">Dinghuibacter silviterrae</name>
    <dbReference type="NCBI Taxonomy" id="1539049"/>
    <lineage>
        <taxon>Bacteria</taxon>
        <taxon>Pseudomonadati</taxon>
        <taxon>Bacteroidota</taxon>
        <taxon>Chitinophagia</taxon>
        <taxon>Chitinophagales</taxon>
        <taxon>Chitinophagaceae</taxon>
        <taxon>Dinghuibacter</taxon>
    </lineage>
</organism>
<keyword evidence="4 7" id="KW-1133">Transmembrane helix</keyword>
<evidence type="ECO:0000256" key="4">
    <source>
        <dbReference type="ARBA" id="ARBA00022989"/>
    </source>
</evidence>
<dbReference type="RefSeq" id="WP_133992919.1">
    <property type="nucleotide sequence ID" value="NZ_SODV01000001.1"/>
</dbReference>
<comment type="caution">
    <text evidence="10">The sequence shown here is derived from an EMBL/GenBank/DDBJ whole genome shotgun (WGS) entry which is preliminary data.</text>
</comment>
<evidence type="ECO:0000256" key="3">
    <source>
        <dbReference type="ARBA" id="ARBA00022692"/>
    </source>
</evidence>
<dbReference type="Pfam" id="PF02687">
    <property type="entry name" value="FtsX"/>
    <property type="match status" value="2"/>
</dbReference>
<dbReference type="GO" id="GO:0022857">
    <property type="term" value="F:transmembrane transporter activity"/>
    <property type="evidence" value="ECO:0007669"/>
    <property type="project" value="TreeGrafter"/>
</dbReference>
<dbReference type="PANTHER" id="PTHR30572:SF18">
    <property type="entry name" value="ABC-TYPE MACROLIDE FAMILY EXPORT SYSTEM PERMEASE COMPONENT 2"/>
    <property type="match status" value="1"/>
</dbReference>
<dbReference type="PANTHER" id="PTHR30572">
    <property type="entry name" value="MEMBRANE COMPONENT OF TRANSPORTER-RELATED"/>
    <property type="match status" value="1"/>
</dbReference>
<dbReference type="InterPro" id="IPR003838">
    <property type="entry name" value="ABC3_permease_C"/>
</dbReference>
<dbReference type="Pfam" id="PF12704">
    <property type="entry name" value="MacB_PCD"/>
    <property type="match status" value="1"/>
</dbReference>
<keyword evidence="5 7" id="KW-0472">Membrane</keyword>
<feature type="domain" description="ABC3 transporter permease C-terminal" evidence="8">
    <location>
        <begin position="775"/>
        <end position="888"/>
    </location>
</feature>
<evidence type="ECO:0000256" key="7">
    <source>
        <dbReference type="SAM" id="Phobius"/>
    </source>
</evidence>
<evidence type="ECO:0000313" key="11">
    <source>
        <dbReference type="Proteomes" id="UP000294498"/>
    </source>
</evidence>
<evidence type="ECO:0000256" key="6">
    <source>
        <dbReference type="SAM" id="MobiDB-lite"/>
    </source>
</evidence>
<feature type="transmembrane region" description="Helical" evidence="7">
    <location>
        <begin position="478"/>
        <end position="503"/>
    </location>
</feature>
<feature type="domain" description="MacB-like periplasmic core" evidence="9">
    <location>
        <begin position="130"/>
        <end position="342"/>
    </location>
</feature>
<dbReference type="OrthoDB" id="5933722at2"/>
<dbReference type="InterPro" id="IPR050250">
    <property type="entry name" value="Macrolide_Exporter_MacB"/>
</dbReference>
<keyword evidence="2" id="KW-1003">Cell membrane</keyword>
<feature type="region of interest" description="Disordered" evidence="6">
    <location>
        <begin position="75"/>
        <end position="95"/>
    </location>
</feature>
<dbReference type="InterPro" id="IPR025857">
    <property type="entry name" value="MacB_PCD"/>
</dbReference>
<feature type="transmembrane region" description="Helical" evidence="7">
    <location>
        <begin position="827"/>
        <end position="846"/>
    </location>
</feature>
<evidence type="ECO:0000313" key="10">
    <source>
        <dbReference type="EMBL" id="TDX00862.1"/>
    </source>
</evidence>
<keyword evidence="11" id="KW-1185">Reference proteome</keyword>
<proteinExistence type="predicted"/>
<dbReference type="EMBL" id="SODV01000001">
    <property type="protein sequence ID" value="TDX00862.1"/>
    <property type="molecule type" value="Genomic_DNA"/>
</dbReference>
<evidence type="ECO:0000256" key="1">
    <source>
        <dbReference type="ARBA" id="ARBA00004651"/>
    </source>
</evidence>